<proteinExistence type="predicted"/>
<comment type="caution">
    <text evidence="1">The sequence shown here is derived from an EMBL/GenBank/DDBJ whole genome shotgun (WGS) entry which is preliminary data.</text>
</comment>
<sequence length="68" mass="7444">MESADSDVASCLETDLAMSEEDESIILDHWLELPSRNPPPPPPLPTFLGHSAAQVAAYHLHNLYQATC</sequence>
<evidence type="ECO:0000313" key="1">
    <source>
        <dbReference type="EMBL" id="KAK4322813.1"/>
    </source>
</evidence>
<dbReference type="Proteomes" id="UP001292094">
    <property type="component" value="Unassembled WGS sequence"/>
</dbReference>
<protein>
    <submittedName>
        <fullName evidence="1">Uncharacterized protein</fullName>
    </submittedName>
</protein>
<dbReference type="AlphaFoldDB" id="A0AAE1QBN8"/>
<organism evidence="1 2">
    <name type="scientific">Petrolisthes manimaculis</name>
    <dbReference type="NCBI Taxonomy" id="1843537"/>
    <lineage>
        <taxon>Eukaryota</taxon>
        <taxon>Metazoa</taxon>
        <taxon>Ecdysozoa</taxon>
        <taxon>Arthropoda</taxon>
        <taxon>Crustacea</taxon>
        <taxon>Multicrustacea</taxon>
        <taxon>Malacostraca</taxon>
        <taxon>Eumalacostraca</taxon>
        <taxon>Eucarida</taxon>
        <taxon>Decapoda</taxon>
        <taxon>Pleocyemata</taxon>
        <taxon>Anomura</taxon>
        <taxon>Galatheoidea</taxon>
        <taxon>Porcellanidae</taxon>
        <taxon>Petrolisthes</taxon>
    </lineage>
</organism>
<dbReference type="EMBL" id="JAWZYT010000500">
    <property type="protein sequence ID" value="KAK4322813.1"/>
    <property type="molecule type" value="Genomic_DNA"/>
</dbReference>
<keyword evidence="2" id="KW-1185">Reference proteome</keyword>
<accession>A0AAE1QBN8</accession>
<reference evidence="1" key="1">
    <citation type="submission" date="2023-11" db="EMBL/GenBank/DDBJ databases">
        <title>Genome assemblies of two species of porcelain crab, Petrolisthes cinctipes and Petrolisthes manimaculis (Anomura: Porcellanidae).</title>
        <authorList>
            <person name="Angst P."/>
        </authorList>
    </citation>
    <scope>NUCLEOTIDE SEQUENCE</scope>
    <source>
        <strain evidence="1">PB745_02</strain>
        <tissue evidence="1">Gill</tissue>
    </source>
</reference>
<name>A0AAE1QBN8_9EUCA</name>
<evidence type="ECO:0000313" key="2">
    <source>
        <dbReference type="Proteomes" id="UP001292094"/>
    </source>
</evidence>
<gene>
    <name evidence="1" type="ORF">Pmani_006478</name>
</gene>